<dbReference type="EMBL" id="VSSQ01081252">
    <property type="protein sequence ID" value="MPN30210.1"/>
    <property type="molecule type" value="Genomic_DNA"/>
</dbReference>
<protein>
    <submittedName>
        <fullName evidence="1">Uncharacterized protein</fullName>
    </submittedName>
</protein>
<sequence length="73" mass="8601">MLEHYFSLFFIRDILCSDFCDNLKRQYIHDGFCFANKGVILPDTRIPNNVQAIFCPSDCDIDYITVYKSLNRI</sequence>
<evidence type="ECO:0000313" key="1">
    <source>
        <dbReference type="EMBL" id="MPN30210.1"/>
    </source>
</evidence>
<gene>
    <name evidence="1" type="ORF">SDC9_177673</name>
</gene>
<name>A0A645GV40_9ZZZZ</name>
<organism evidence="1">
    <name type="scientific">bioreactor metagenome</name>
    <dbReference type="NCBI Taxonomy" id="1076179"/>
    <lineage>
        <taxon>unclassified sequences</taxon>
        <taxon>metagenomes</taxon>
        <taxon>ecological metagenomes</taxon>
    </lineage>
</organism>
<proteinExistence type="predicted"/>
<dbReference type="AlphaFoldDB" id="A0A645GV40"/>
<accession>A0A645GV40</accession>
<reference evidence="1" key="1">
    <citation type="submission" date="2019-08" db="EMBL/GenBank/DDBJ databases">
        <authorList>
            <person name="Kucharzyk K."/>
            <person name="Murdoch R.W."/>
            <person name="Higgins S."/>
            <person name="Loffler F."/>
        </authorList>
    </citation>
    <scope>NUCLEOTIDE SEQUENCE</scope>
</reference>
<comment type="caution">
    <text evidence="1">The sequence shown here is derived from an EMBL/GenBank/DDBJ whole genome shotgun (WGS) entry which is preliminary data.</text>
</comment>